<accession>A0A3D8I661</accession>
<keyword evidence="2" id="KW-1185">Reference proteome</keyword>
<proteinExistence type="predicted"/>
<evidence type="ECO:0000313" key="1">
    <source>
        <dbReference type="EMBL" id="RDU60642.1"/>
    </source>
</evidence>
<dbReference type="Proteomes" id="UP000256379">
    <property type="component" value="Unassembled WGS sequence"/>
</dbReference>
<reference evidence="1 2" key="1">
    <citation type="submission" date="2018-04" db="EMBL/GenBank/DDBJ databases">
        <title>Novel Campyloabacter and Helicobacter Species and Strains.</title>
        <authorList>
            <person name="Mannion A.J."/>
            <person name="Shen Z."/>
            <person name="Fox J.G."/>
        </authorList>
    </citation>
    <scope>NUCLEOTIDE SEQUENCE [LARGE SCALE GENOMIC DNA]</scope>
    <source>
        <strain evidence="1 2">MIT 17-337</strain>
    </source>
</reference>
<protein>
    <submittedName>
        <fullName evidence="1">Uncharacterized protein</fullName>
    </submittedName>
</protein>
<organism evidence="1 2">
    <name type="scientific">Helicobacter didelphidarum</name>
    <dbReference type="NCBI Taxonomy" id="2040648"/>
    <lineage>
        <taxon>Bacteria</taxon>
        <taxon>Pseudomonadati</taxon>
        <taxon>Campylobacterota</taxon>
        <taxon>Epsilonproteobacteria</taxon>
        <taxon>Campylobacterales</taxon>
        <taxon>Helicobacteraceae</taxon>
        <taxon>Helicobacter</taxon>
    </lineage>
</organism>
<evidence type="ECO:0000313" key="2">
    <source>
        <dbReference type="Proteomes" id="UP000256379"/>
    </source>
</evidence>
<dbReference type="EMBL" id="NXLQ01000081">
    <property type="protein sequence ID" value="RDU60642.1"/>
    <property type="molecule type" value="Genomic_DNA"/>
</dbReference>
<dbReference type="AlphaFoldDB" id="A0A3D8I661"/>
<gene>
    <name evidence="1" type="ORF">CQA53_10725</name>
</gene>
<comment type="caution">
    <text evidence="1">The sequence shown here is derived from an EMBL/GenBank/DDBJ whole genome shotgun (WGS) entry which is preliminary data.</text>
</comment>
<name>A0A3D8I661_9HELI</name>
<sequence>MQIFFKILSKTILLYGLSINLTYAYDLTFAKKITQDLVIAYFGFDKPFDDGGFTEVFERNTGNTDYNTFVIAMKNDDKYDELMRIQVCFLIVEHIEDI</sequence>
<dbReference type="RefSeq" id="WP_115543943.1">
    <property type="nucleotide sequence ID" value="NZ_NXLQ01000081.1"/>
</dbReference>